<dbReference type="Proteomes" id="UP000219422">
    <property type="component" value="Chromosome"/>
</dbReference>
<accession>A0A291MY11</accession>
<dbReference type="InterPro" id="IPR004360">
    <property type="entry name" value="Glyas_Fos-R_dOase_dom"/>
</dbReference>
<gene>
    <name evidence="2" type="ORF">A6768_07025</name>
</gene>
<feature type="domain" description="VOC" evidence="1">
    <location>
        <begin position="139"/>
        <end position="251"/>
    </location>
</feature>
<reference evidence="2 3" key="1">
    <citation type="submission" date="2017-10" db="EMBL/GenBank/DDBJ databases">
        <title>Sphingobium yanoikuyae S72.</title>
        <authorList>
            <person name="Sanchez E."/>
            <person name="Bustos P."/>
            <person name="Mendoza P."/>
            <person name="Guo X."/>
            <person name="Mendoza A."/>
        </authorList>
    </citation>
    <scope>NUCLEOTIDE SEQUENCE [LARGE SCALE GENOMIC DNA]</scope>
    <source>
        <strain evidence="2 3">S72</strain>
    </source>
</reference>
<protein>
    <submittedName>
        <fullName evidence="2">Oxidoreductase</fullName>
    </submittedName>
</protein>
<evidence type="ECO:0000313" key="2">
    <source>
        <dbReference type="EMBL" id="ATI79800.1"/>
    </source>
</evidence>
<dbReference type="EMBL" id="CP023741">
    <property type="protein sequence ID" value="ATI79800.1"/>
    <property type="molecule type" value="Genomic_DNA"/>
</dbReference>
<dbReference type="CDD" id="cd08362">
    <property type="entry name" value="BphC5-RrK37_N_like"/>
    <property type="match status" value="1"/>
</dbReference>
<dbReference type="SUPFAM" id="SSF54593">
    <property type="entry name" value="Glyoxalase/Bleomycin resistance protein/Dihydroxybiphenyl dioxygenase"/>
    <property type="match status" value="1"/>
</dbReference>
<dbReference type="GeneID" id="57776591"/>
<dbReference type="AlphaFoldDB" id="A0A291MY11"/>
<evidence type="ECO:0000313" key="3">
    <source>
        <dbReference type="Proteomes" id="UP000219422"/>
    </source>
</evidence>
<dbReference type="RefSeq" id="WP_097383056.1">
    <property type="nucleotide sequence ID" value="NZ_CP023741.1"/>
</dbReference>
<evidence type="ECO:0000259" key="1">
    <source>
        <dbReference type="PROSITE" id="PS51819"/>
    </source>
</evidence>
<organism evidence="2 3">
    <name type="scientific">Sphingobium yanoikuyae</name>
    <name type="common">Sphingomonas yanoikuyae</name>
    <dbReference type="NCBI Taxonomy" id="13690"/>
    <lineage>
        <taxon>Bacteria</taxon>
        <taxon>Pseudomonadati</taxon>
        <taxon>Pseudomonadota</taxon>
        <taxon>Alphaproteobacteria</taxon>
        <taxon>Sphingomonadales</taxon>
        <taxon>Sphingomonadaceae</taxon>
        <taxon>Sphingobium</taxon>
    </lineage>
</organism>
<name>A0A291MY11_SPHYA</name>
<dbReference type="Gene3D" id="3.10.180.10">
    <property type="entry name" value="2,3-Dihydroxybiphenyl 1,2-Dioxygenase, domain 1"/>
    <property type="match status" value="2"/>
</dbReference>
<dbReference type="KEGG" id="sya:A6768_07025"/>
<dbReference type="PROSITE" id="PS51819">
    <property type="entry name" value="VOC"/>
    <property type="match status" value="2"/>
</dbReference>
<sequence>MSRVTEIRYVGYAVPDLEAERAFYADQWKLVEADEKDGMVHFAADGGEEAYVVRLRAAADKRIDVIALAADSRADVDALHDRVAASGARIICAPHDLDTLGGGYGFRFFSPDGLPFEISSDVARRAPRAIAQWEGVPQRISHIVLHSPNHQALVQWFCDVLGFKVSDWLGDFMCFLRCNGAHHRLAILPGPPCLNHVAYDMPSVDDMMVGINRLRQKGTDIRWGPGRHTAGNNTFSYFTTPAGFAVEYTSELEYVDFEHHQPKVHVPGPKVMDQWGIGVGGPQTMPHPEPDKGLFQAVEV</sequence>
<dbReference type="Pfam" id="PF00903">
    <property type="entry name" value="Glyoxalase"/>
    <property type="match status" value="2"/>
</dbReference>
<feature type="domain" description="VOC" evidence="1">
    <location>
        <begin position="6"/>
        <end position="121"/>
    </location>
</feature>
<dbReference type="InterPro" id="IPR029068">
    <property type="entry name" value="Glyas_Bleomycin-R_OHBP_Dase"/>
</dbReference>
<proteinExistence type="predicted"/>
<dbReference type="InterPro" id="IPR037523">
    <property type="entry name" value="VOC_core"/>
</dbReference>